<proteinExistence type="inferred from homology"/>
<dbReference type="FunFam" id="1.10.287.310:FF:000001">
    <property type="entry name" value="50S ribosomal protein L29"/>
    <property type="match status" value="1"/>
</dbReference>
<evidence type="ECO:0000256" key="5">
    <source>
        <dbReference type="HAMAP-Rule" id="MF_00374"/>
    </source>
</evidence>
<dbReference type="AlphaFoldDB" id="A0A9D1DUY2"/>
<dbReference type="PANTHER" id="PTHR10916:SF0">
    <property type="entry name" value="LARGE RIBOSOMAL SUBUNIT PROTEIN UL29C"/>
    <property type="match status" value="1"/>
</dbReference>
<dbReference type="SUPFAM" id="SSF46561">
    <property type="entry name" value="Ribosomal protein L29 (L29p)"/>
    <property type="match status" value="1"/>
</dbReference>
<dbReference type="HAMAP" id="MF_00374">
    <property type="entry name" value="Ribosomal_uL29"/>
    <property type="match status" value="1"/>
</dbReference>
<dbReference type="PROSITE" id="PS00579">
    <property type="entry name" value="RIBOSOMAL_L29"/>
    <property type="match status" value="1"/>
</dbReference>
<keyword evidence="3 5" id="KW-0687">Ribonucleoprotein</keyword>
<evidence type="ECO:0000313" key="7">
    <source>
        <dbReference type="Proteomes" id="UP000824232"/>
    </source>
</evidence>
<dbReference type="GO" id="GO:0003735">
    <property type="term" value="F:structural constituent of ribosome"/>
    <property type="evidence" value="ECO:0007669"/>
    <property type="project" value="InterPro"/>
</dbReference>
<accession>A0A9D1DUY2</accession>
<gene>
    <name evidence="5 6" type="primary">rpmC</name>
    <name evidence="6" type="ORF">IAB38_06040</name>
</gene>
<dbReference type="InterPro" id="IPR050063">
    <property type="entry name" value="Ribosomal_protein_uL29"/>
</dbReference>
<evidence type="ECO:0000256" key="1">
    <source>
        <dbReference type="ARBA" id="ARBA00009254"/>
    </source>
</evidence>
<comment type="similarity">
    <text evidence="1 5">Belongs to the universal ribosomal protein uL29 family.</text>
</comment>
<dbReference type="InterPro" id="IPR036049">
    <property type="entry name" value="Ribosomal_uL29_sf"/>
</dbReference>
<dbReference type="Gene3D" id="1.10.287.310">
    <property type="match status" value="1"/>
</dbReference>
<dbReference type="PANTHER" id="PTHR10916">
    <property type="entry name" value="60S RIBOSOMAL PROTEIN L35/50S RIBOSOMAL PROTEIN L29"/>
    <property type="match status" value="1"/>
</dbReference>
<name>A0A9D1DUY2_9FIRM</name>
<dbReference type="Pfam" id="PF00831">
    <property type="entry name" value="Ribosomal_L29"/>
    <property type="match status" value="1"/>
</dbReference>
<dbReference type="InterPro" id="IPR018254">
    <property type="entry name" value="Ribosomal_uL29_CS"/>
</dbReference>
<reference evidence="6" key="2">
    <citation type="journal article" date="2021" name="PeerJ">
        <title>Extensive microbial diversity within the chicken gut microbiome revealed by metagenomics and culture.</title>
        <authorList>
            <person name="Gilroy R."/>
            <person name="Ravi A."/>
            <person name="Getino M."/>
            <person name="Pursley I."/>
            <person name="Horton D.L."/>
            <person name="Alikhan N.F."/>
            <person name="Baker D."/>
            <person name="Gharbi K."/>
            <person name="Hall N."/>
            <person name="Watson M."/>
            <person name="Adriaenssens E.M."/>
            <person name="Foster-Nyarko E."/>
            <person name="Jarju S."/>
            <person name="Secka A."/>
            <person name="Antonio M."/>
            <person name="Oren A."/>
            <person name="Chaudhuri R.R."/>
            <person name="La Ragione R."/>
            <person name="Hildebrand F."/>
            <person name="Pallen M.J."/>
        </authorList>
    </citation>
    <scope>NUCLEOTIDE SEQUENCE</scope>
    <source>
        <strain evidence="6">CHK184-20233</strain>
    </source>
</reference>
<dbReference type="CDD" id="cd00427">
    <property type="entry name" value="Ribosomal_L29_HIP"/>
    <property type="match status" value="1"/>
</dbReference>
<dbReference type="GO" id="GO:0022625">
    <property type="term" value="C:cytosolic large ribosomal subunit"/>
    <property type="evidence" value="ECO:0007669"/>
    <property type="project" value="TreeGrafter"/>
</dbReference>
<dbReference type="NCBIfam" id="TIGR00012">
    <property type="entry name" value="L29"/>
    <property type="match status" value="1"/>
</dbReference>
<evidence type="ECO:0000256" key="3">
    <source>
        <dbReference type="ARBA" id="ARBA00023274"/>
    </source>
</evidence>
<dbReference type="InterPro" id="IPR001854">
    <property type="entry name" value="Ribosomal_uL29"/>
</dbReference>
<dbReference type="EMBL" id="DVHC01000062">
    <property type="protein sequence ID" value="HIR59594.1"/>
    <property type="molecule type" value="Genomic_DNA"/>
</dbReference>
<organism evidence="6 7">
    <name type="scientific">Candidatus Onthousia excrementipullorum</name>
    <dbReference type="NCBI Taxonomy" id="2840884"/>
    <lineage>
        <taxon>Bacteria</taxon>
        <taxon>Bacillati</taxon>
        <taxon>Bacillota</taxon>
        <taxon>Bacilli</taxon>
        <taxon>Candidatus Onthousia</taxon>
    </lineage>
</organism>
<sequence>MKVKEIRELSNEEINAKLKESKEELFNLRFSGAMGNLEKPSRLRELRHQVARLKTVLKEREKEEKVD</sequence>
<evidence type="ECO:0000256" key="4">
    <source>
        <dbReference type="ARBA" id="ARBA00035204"/>
    </source>
</evidence>
<reference evidence="6" key="1">
    <citation type="submission" date="2020-10" db="EMBL/GenBank/DDBJ databases">
        <authorList>
            <person name="Gilroy R."/>
        </authorList>
    </citation>
    <scope>NUCLEOTIDE SEQUENCE</scope>
    <source>
        <strain evidence="6">CHK184-20233</strain>
    </source>
</reference>
<dbReference type="Proteomes" id="UP000824232">
    <property type="component" value="Unassembled WGS sequence"/>
</dbReference>
<dbReference type="GO" id="GO:0006412">
    <property type="term" value="P:translation"/>
    <property type="evidence" value="ECO:0007669"/>
    <property type="project" value="UniProtKB-UniRule"/>
</dbReference>
<evidence type="ECO:0000313" key="6">
    <source>
        <dbReference type="EMBL" id="HIR59594.1"/>
    </source>
</evidence>
<protein>
    <recommendedName>
        <fullName evidence="4 5">Large ribosomal subunit protein uL29</fullName>
    </recommendedName>
</protein>
<comment type="caution">
    <text evidence="6">The sequence shown here is derived from an EMBL/GenBank/DDBJ whole genome shotgun (WGS) entry which is preliminary data.</text>
</comment>
<evidence type="ECO:0000256" key="2">
    <source>
        <dbReference type="ARBA" id="ARBA00022980"/>
    </source>
</evidence>
<keyword evidence="2 5" id="KW-0689">Ribosomal protein</keyword>